<evidence type="ECO:0000256" key="2">
    <source>
        <dbReference type="ARBA" id="ARBA00022692"/>
    </source>
</evidence>
<feature type="transmembrane region" description="Helical" evidence="5">
    <location>
        <begin position="156"/>
        <end position="176"/>
    </location>
</feature>
<dbReference type="OrthoDB" id="7933078at2759"/>
<evidence type="ECO:0000313" key="7">
    <source>
        <dbReference type="Proteomes" id="UP000035740"/>
    </source>
</evidence>
<evidence type="ECO:0000313" key="6">
    <source>
        <dbReference type="EMBL" id="KMS97774.1"/>
    </source>
</evidence>
<gene>
    <name evidence="6" type="ORF">BVRB_5g124070</name>
</gene>
<dbReference type="GO" id="GO:0016020">
    <property type="term" value="C:membrane"/>
    <property type="evidence" value="ECO:0007669"/>
    <property type="project" value="UniProtKB-SubCell"/>
</dbReference>
<evidence type="ECO:0008006" key="8">
    <source>
        <dbReference type="Google" id="ProtNLM"/>
    </source>
</evidence>
<evidence type="ECO:0000256" key="3">
    <source>
        <dbReference type="ARBA" id="ARBA00022989"/>
    </source>
</evidence>
<dbReference type="PANTHER" id="PTHR23291:SF121">
    <property type="entry name" value="BI1-LIKE PROTEIN"/>
    <property type="match status" value="1"/>
</dbReference>
<feature type="transmembrane region" description="Helical" evidence="5">
    <location>
        <begin position="182"/>
        <end position="201"/>
    </location>
</feature>
<feature type="transmembrane region" description="Helical" evidence="5">
    <location>
        <begin position="213"/>
        <end position="234"/>
    </location>
</feature>
<dbReference type="PANTHER" id="PTHR23291">
    <property type="entry name" value="BAX INHIBITOR-RELATED"/>
    <property type="match status" value="1"/>
</dbReference>
<comment type="similarity">
    <text evidence="5">Belongs to the BI1 family.</text>
</comment>
<keyword evidence="3 5" id="KW-1133">Transmembrane helix</keyword>
<dbReference type="KEGG" id="bvg:104907960"/>
<dbReference type="InterPro" id="IPR006214">
    <property type="entry name" value="Bax_inhibitor_1-related"/>
</dbReference>
<dbReference type="Gramene" id="KMS97774">
    <property type="protein sequence ID" value="KMS97774"/>
    <property type="gene ID" value="BVRB_5g124070"/>
</dbReference>
<name>A0A0J8B8Z4_BETVV</name>
<feature type="transmembrane region" description="Helical" evidence="5">
    <location>
        <begin position="125"/>
        <end position="144"/>
    </location>
</feature>
<evidence type="ECO:0000256" key="5">
    <source>
        <dbReference type="RuleBase" id="RU004379"/>
    </source>
</evidence>
<feature type="transmembrane region" description="Helical" evidence="5">
    <location>
        <begin position="96"/>
        <end position="119"/>
    </location>
</feature>
<evidence type="ECO:0000256" key="4">
    <source>
        <dbReference type="ARBA" id="ARBA00023136"/>
    </source>
</evidence>
<comment type="subcellular location">
    <subcellularLocation>
        <location evidence="1">Membrane</location>
        <topology evidence="1">Multi-pass membrane protein</topology>
    </subcellularLocation>
</comment>
<dbReference type="OMA" id="FMHGKII"/>
<feature type="transmembrane region" description="Helical" evidence="5">
    <location>
        <begin position="33"/>
        <end position="56"/>
    </location>
</feature>
<keyword evidence="4 5" id="KW-0472">Membrane</keyword>
<organism evidence="6 7">
    <name type="scientific">Beta vulgaris subsp. vulgaris</name>
    <name type="common">Beet</name>
    <dbReference type="NCBI Taxonomy" id="3555"/>
    <lineage>
        <taxon>Eukaryota</taxon>
        <taxon>Viridiplantae</taxon>
        <taxon>Streptophyta</taxon>
        <taxon>Embryophyta</taxon>
        <taxon>Tracheophyta</taxon>
        <taxon>Spermatophyta</taxon>
        <taxon>Magnoliopsida</taxon>
        <taxon>eudicotyledons</taxon>
        <taxon>Gunneridae</taxon>
        <taxon>Pentapetalae</taxon>
        <taxon>Caryophyllales</taxon>
        <taxon>Chenopodiaceae</taxon>
        <taxon>Betoideae</taxon>
        <taxon>Beta</taxon>
    </lineage>
</organism>
<reference evidence="6 7" key="1">
    <citation type="journal article" date="2014" name="Nature">
        <title>The genome of the recently domesticated crop plant sugar beet (Beta vulgaris).</title>
        <authorList>
            <person name="Dohm J.C."/>
            <person name="Minoche A.E."/>
            <person name="Holtgrawe D."/>
            <person name="Capella-Gutierrez S."/>
            <person name="Zakrzewski F."/>
            <person name="Tafer H."/>
            <person name="Rupp O."/>
            <person name="Sorensen T.R."/>
            <person name="Stracke R."/>
            <person name="Reinhardt R."/>
            <person name="Goesmann A."/>
            <person name="Kraft T."/>
            <person name="Schulz B."/>
            <person name="Stadler P.F."/>
            <person name="Schmidt T."/>
            <person name="Gabaldon T."/>
            <person name="Lehrach H."/>
            <person name="Weisshaar B."/>
            <person name="Himmelbauer H."/>
        </authorList>
    </citation>
    <scope>NUCLEOTIDE SEQUENCE [LARGE SCALE GENOMIC DNA]</scope>
    <source>
        <tissue evidence="6">Taproot</tissue>
    </source>
</reference>
<proteinExistence type="inferred from homology"/>
<feature type="transmembrane region" description="Helical" evidence="5">
    <location>
        <begin position="68"/>
        <end position="89"/>
    </location>
</feature>
<evidence type="ECO:0000256" key="1">
    <source>
        <dbReference type="ARBA" id="ARBA00004141"/>
    </source>
</evidence>
<dbReference type="Pfam" id="PF01027">
    <property type="entry name" value="Bax1-I"/>
    <property type="match status" value="1"/>
</dbReference>
<keyword evidence="7" id="KW-1185">Reference proteome</keyword>
<dbReference type="AlphaFoldDB" id="A0A0J8B8Z4"/>
<protein>
    <recommendedName>
        <fullName evidence="8">BI1-like protein</fullName>
    </recommendedName>
</protein>
<accession>A0A0J8B8Z4</accession>
<dbReference type="Proteomes" id="UP000035740">
    <property type="component" value="Unassembled WGS sequence"/>
</dbReference>
<dbReference type="EMBL" id="KQ090292">
    <property type="protein sequence ID" value="KMS97774.1"/>
    <property type="molecule type" value="Genomic_DNA"/>
</dbReference>
<dbReference type="eggNOG" id="KOG2322">
    <property type="taxonomic scope" value="Eukaryota"/>
</dbReference>
<sequence length="239" mass="26395">MAAVKGASDIETGQLYPNMEENPQFRWAFIRKVYVIIAIQMVLTAAIAAVVIFVRPISHYLVSTPSGLGIYIVILISPIIIMCPLYAYAKRHPINFVLLGLFTIAIAFGVGMTCAFVKGKVVLEALILTCVVVVSLTIYTFLAAKRGVDFSFLGPFLFAGMMVLMVFMLIQIFIPLGKISLMIYGCIAAILFSAYIVYDTFNLIKNYSYDEYIPAAINLYLDIINLFLALLALLEGADN</sequence>
<keyword evidence="2 5" id="KW-0812">Transmembrane</keyword>